<dbReference type="Gene3D" id="3.40.50.1360">
    <property type="match status" value="1"/>
</dbReference>
<dbReference type="GO" id="GO:0003700">
    <property type="term" value="F:DNA-binding transcription factor activity"/>
    <property type="evidence" value="ECO:0007669"/>
    <property type="project" value="InterPro"/>
</dbReference>
<evidence type="ECO:0000256" key="1">
    <source>
        <dbReference type="ARBA" id="ARBA00022491"/>
    </source>
</evidence>
<dbReference type="InterPro" id="IPR050313">
    <property type="entry name" value="Carb_Metab_HTH_regulators"/>
</dbReference>
<evidence type="ECO:0000313" key="5">
    <source>
        <dbReference type="EMBL" id="PXW57351.1"/>
    </source>
</evidence>
<evidence type="ECO:0000256" key="3">
    <source>
        <dbReference type="ARBA" id="ARBA00023125"/>
    </source>
</evidence>
<proteinExistence type="predicted"/>
<keyword evidence="4" id="KW-0804">Transcription</keyword>
<dbReference type="InterPro" id="IPR014036">
    <property type="entry name" value="DeoR-like_C"/>
</dbReference>
<dbReference type="InterPro" id="IPR018356">
    <property type="entry name" value="Tscrpt_reg_HTH_DeoR_CS"/>
</dbReference>
<organism evidence="5 6">
    <name type="scientific">Chelatococcus asaccharovorans</name>
    <dbReference type="NCBI Taxonomy" id="28210"/>
    <lineage>
        <taxon>Bacteria</taxon>
        <taxon>Pseudomonadati</taxon>
        <taxon>Pseudomonadota</taxon>
        <taxon>Alphaproteobacteria</taxon>
        <taxon>Hyphomicrobiales</taxon>
        <taxon>Chelatococcaceae</taxon>
        <taxon>Chelatococcus</taxon>
    </lineage>
</organism>
<dbReference type="PRINTS" id="PR00037">
    <property type="entry name" value="HTHLACR"/>
</dbReference>
<dbReference type="Proteomes" id="UP000248021">
    <property type="component" value="Unassembled WGS sequence"/>
</dbReference>
<dbReference type="SMART" id="SM01134">
    <property type="entry name" value="DeoRC"/>
    <property type="match status" value="1"/>
</dbReference>
<dbReference type="PROSITE" id="PS51000">
    <property type="entry name" value="HTH_DEOR_2"/>
    <property type="match status" value="1"/>
</dbReference>
<dbReference type="Pfam" id="PF08220">
    <property type="entry name" value="HTH_DeoR"/>
    <property type="match status" value="1"/>
</dbReference>
<evidence type="ECO:0000256" key="4">
    <source>
        <dbReference type="ARBA" id="ARBA00023163"/>
    </source>
</evidence>
<dbReference type="SUPFAM" id="SSF100950">
    <property type="entry name" value="NagB/RpiA/CoA transferase-like"/>
    <property type="match status" value="1"/>
</dbReference>
<accession>A0A2V3U4C0</accession>
<keyword evidence="6" id="KW-1185">Reference proteome</keyword>
<comment type="caution">
    <text evidence="5">The sequence shown here is derived from an EMBL/GenBank/DDBJ whole genome shotgun (WGS) entry which is preliminary data.</text>
</comment>
<keyword evidence="2" id="KW-0805">Transcription regulation</keyword>
<name>A0A2V3U4C0_9HYPH</name>
<evidence type="ECO:0000256" key="2">
    <source>
        <dbReference type="ARBA" id="ARBA00023015"/>
    </source>
</evidence>
<dbReference type="PANTHER" id="PTHR30363">
    <property type="entry name" value="HTH-TYPE TRANSCRIPTIONAL REGULATOR SRLR-RELATED"/>
    <property type="match status" value="1"/>
</dbReference>
<dbReference type="InterPro" id="IPR036390">
    <property type="entry name" value="WH_DNA-bd_sf"/>
</dbReference>
<dbReference type="Pfam" id="PF00455">
    <property type="entry name" value="DeoRC"/>
    <property type="match status" value="1"/>
</dbReference>
<dbReference type="PROSITE" id="PS00894">
    <property type="entry name" value="HTH_DEOR_1"/>
    <property type="match status" value="1"/>
</dbReference>
<dbReference type="GO" id="GO:0003677">
    <property type="term" value="F:DNA binding"/>
    <property type="evidence" value="ECO:0007669"/>
    <property type="project" value="UniProtKB-KW"/>
</dbReference>
<dbReference type="AlphaFoldDB" id="A0A2V3U4C0"/>
<sequence length="273" mass="29117">MPGKSDSVPTAGKSGSVFGAERQQIILGTINRGDTVSVGEFADRFGVSQETVRRDIRSLEEAGYLRRVHGGAAPMTTFDLTARRPVVERLQVDRNAKQNAARAAMALFQDDMHVYLGTSSTMRLVAEALVRSGIGLTVTTNMLDIAALLAGAKRCTVNMLGGVVNPDTNSVGGYETLKSLEGRLFDLCVLGCSAVSSVKGVLGPTKAHEVLVNTLAAQSQHTAFVTDSTKFGRRDGYVVLPLDRVDYIATDLPPPDAFTEAFTDAGIRILLPC</sequence>
<dbReference type="InterPro" id="IPR001034">
    <property type="entry name" value="DeoR_HTH"/>
</dbReference>
<protein>
    <submittedName>
        <fullName evidence="5">DeoR family transcriptional regulator</fullName>
    </submittedName>
</protein>
<dbReference type="InterPro" id="IPR037171">
    <property type="entry name" value="NagB/RpiA_transferase-like"/>
</dbReference>
<dbReference type="Gene3D" id="1.10.10.10">
    <property type="entry name" value="Winged helix-like DNA-binding domain superfamily/Winged helix DNA-binding domain"/>
    <property type="match status" value="1"/>
</dbReference>
<reference evidence="5 6" key="1">
    <citation type="submission" date="2018-05" db="EMBL/GenBank/DDBJ databases">
        <title>Genomic Encyclopedia of Type Strains, Phase IV (KMG-IV): sequencing the most valuable type-strain genomes for metagenomic binning, comparative biology and taxonomic classification.</title>
        <authorList>
            <person name="Goeker M."/>
        </authorList>
    </citation>
    <scope>NUCLEOTIDE SEQUENCE [LARGE SCALE GENOMIC DNA]</scope>
    <source>
        <strain evidence="5 6">DSM 6462</strain>
    </source>
</reference>
<keyword evidence="1" id="KW-0678">Repressor</keyword>
<dbReference type="InterPro" id="IPR036388">
    <property type="entry name" value="WH-like_DNA-bd_sf"/>
</dbReference>
<dbReference type="EMBL" id="QJJK01000007">
    <property type="protein sequence ID" value="PXW57351.1"/>
    <property type="molecule type" value="Genomic_DNA"/>
</dbReference>
<keyword evidence="3" id="KW-0238">DNA-binding</keyword>
<dbReference type="SUPFAM" id="SSF46785">
    <property type="entry name" value="Winged helix' DNA-binding domain"/>
    <property type="match status" value="1"/>
</dbReference>
<evidence type="ECO:0000313" key="6">
    <source>
        <dbReference type="Proteomes" id="UP000248021"/>
    </source>
</evidence>
<dbReference type="SMART" id="SM00420">
    <property type="entry name" value="HTH_DEOR"/>
    <property type="match status" value="1"/>
</dbReference>
<dbReference type="PANTHER" id="PTHR30363:SF4">
    <property type="entry name" value="GLYCEROL-3-PHOSPHATE REGULON REPRESSOR"/>
    <property type="match status" value="1"/>
</dbReference>
<gene>
    <name evidence="5" type="ORF">C7450_107392</name>
</gene>